<evidence type="ECO:0000313" key="8">
    <source>
        <dbReference type="Proteomes" id="UP000315252"/>
    </source>
</evidence>
<reference evidence="7 8" key="1">
    <citation type="submission" date="2019-06" db="EMBL/GenBank/DDBJ databases">
        <title>Whole genome sequence for Rhodospirillaceae sp. R148.</title>
        <authorList>
            <person name="Wang G."/>
        </authorList>
    </citation>
    <scope>NUCLEOTIDE SEQUENCE [LARGE SCALE GENOMIC DNA]</scope>
    <source>
        <strain evidence="7 8">R148</strain>
    </source>
</reference>
<name>A0A545TMT1_9PROT</name>
<gene>
    <name evidence="7" type="ORF">FKG95_18445</name>
</gene>
<dbReference type="AlphaFoldDB" id="A0A545TMT1"/>
<dbReference type="InterPro" id="IPR005171">
    <property type="entry name" value="Cyt_c_oxidase_su4_prok"/>
</dbReference>
<sequence length="91" mass="10254">MKSIFQNRLWWCWVWLLTLSLTTTAIAYFVTRGITGPIAGAAILFLAYMKARLILARYLGLAEAPSWYRGLNLLIAIYMVLLLALYLAAGL</sequence>
<evidence type="ECO:0000256" key="5">
    <source>
        <dbReference type="ARBA" id="ARBA00023136"/>
    </source>
</evidence>
<evidence type="ECO:0000256" key="6">
    <source>
        <dbReference type="SAM" id="Phobius"/>
    </source>
</evidence>
<evidence type="ECO:0000313" key="7">
    <source>
        <dbReference type="EMBL" id="TQV78540.1"/>
    </source>
</evidence>
<comment type="caution">
    <text evidence="7">The sequence shown here is derived from an EMBL/GenBank/DDBJ whole genome shotgun (WGS) entry which is preliminary data.</text>
</comment>
<organism evidence="7 8">
    <name type="scientific">Denitrobaculum tricleocarpae</name>
    <dbReference type="NCBI Taxonomy" id="2591009"/>
    <lineage>
        <taxon>Bacteria</taxon>
        <taxon>Pseudomonadati</taxon>
        <taxon>Pseudomonadota</taxon>
        <taxon>Alphaproteobacteria</taxon>
        <taxon>Rhodospirillales</taxon>
        <taxon>Rhodospirillaceae</taxon>
        <taxon>Denitrobaculum</taxon>
    </lineage>
</organism>
<keyword evidence="4 6" id="KW-1133">Transmembrane helix</keyword>
<keyword evidence="3 6" id="KW-0812">Transmembrane</keyword>
<keyword evidence="2" id="KW-1003">Cell membrane</keyword>
<keyword evidence="5 6" id="KW-0472">Membrane</keyword>
<accession>A0A545TMT1</accession>
<evidence type="ECO:0000256" key="2">
    <source>
        <dbReference type="ARBA" id="ARBA00022475"/>
    </source>
</evidence>
<feature type="transmembrane region" description="Helical" evidence="6">
    <location>
        <begin position="37"/>
        <end position="59"/>
    </location>
</feature>
<dbReference type="EMBL" id="VHSH01000006">
    <property type="protein sequence ID" value="TQV78540.1"/>
    <property type="molecule type" value="Genomic_DNA"/>
</dbReference>
<dbReference type="OrthoDB" id="7873828at2"/>
<evidence type="ECO:0000256" key="1">
    <source>
        <dbReference type="ARBA" id="ARBA00004651"/>
    </source>
</evidence>
<evidence type="ECO:0000256" key="3">
    <source>
        <dbReference type="ARBA" id="ARBA00022692"/>
    </source>
</evidence>
<feature type="transmembrane region" description="Helical" evidence="6">
    <location>
        <begin position="71"/>
        <end position="89"/>
    </location>
</feature>
<keyword evidence="8" id="KW-1185">Reference proteome</keyword>
<dbReference type="Pfam" id="PF03626">
    <property type="entry name" value="COX4_pro"/>
    <property type="match status" value="1"/>
</dbReference>
<dbReference type="Proteomes" id="UP000315252">
    <property type="component" value="Unassembled WGS sequence"/>
</dbReference>
<protein>
    <submittedName>
        <fullName evidence="7">Nitric oxide reductase F protein</fullName>
    </submittedName>
</protein>
<proteinExistence type="predicted"/>
<comment type="subcellular location">
    <subcellularLocation>
        <location evidence="1">Cell membrane</location>
        <topology evidence="1">Multi-pass membrane protein</topology>
    </subcellularLocation>
</comment>
<dbReference type="GO" id="GO:0005886">
    <property type="term" value="C:plasma membrane"/>
    <property type="evidence" value="ECO:0007669"/>
    <property type="project" value="UniProtKB-SubCell"/>
</dbReference>
<dbReference type="RefSeq" id="WP_142897873.1">
    <property type="nucleotide sequence ID" value="NZ_ML660057.1"/>
</dbReference>
<evidence type="ECO:0000256" key="4">
    <source>
        <dbReference type="ARBA" id="ARBA00022989"/>
    </source>
</evidence>